<evidence type="ECO:0000256" key="1">
    <source>
        <dbReference type="SAM" id="MobiDB-lite"/>
    </source>
</evidence>
<dbReference type="AlphaFoldDB" id="A0A518HBY7"/>
<gene>
    <name evidence="2" type="ORF">ElP_61570</name>
</gene>
<evidence type="ECO:0000313" key="2">
    <source>
        <dbReference type="EMBL" id="QDV38206.1"/>
    </source>
</evidence>
<accession>A0A518HBY7</accession>
<sequence>MPLRSRAGTLLLVIGGLALVAWMGYALTYGGASPGRGGGAGPVVEVAVFLPGREDWLDIREGVAACRARGLVEDVVEGPGSIEFRTPGQKRAVRLDWVEGGGVVSTRERVARLVDRPGPPAAFVGSNNTVLTAALAEALAEAAERRPGRDEGPVLLVPWATSVRVDRPGAASVPLLGLYRGRTFRFCPNNRQEAELVARVASDRVGEPGGAMIVVDGNDPYSRDLAEGFERALEVVAPGARAVIRRLDLSGPGSGGLDDRPGPTELAEAEHVWRFVAESPGDGPVWAVLPLQGSPTRRMIRALVDRSGPIGPRVLDRLQVLCGDGIGRDTLGDLAGRCTLPVWCVSSGTLPGPGDPGSSQIPSEIVSALALLLDRPGEGVPDLAVGLASLDLPADARAAFGRSLGFDESGERLAGDLGHVLAILPGRSEVLAFGPVSPDDLGDRPGPQGGEAALARH</sequence>
<evidence type="ECO:0008006" key="4">
    <source>
        <dbReference type="Google" id="ProtNLM"/>
    </source>
</evidence>
<feature type="region of interest" description="Disordered" evidence="1">
    <location>
        <begin position="435"/>
        <end position="457"/>
    </location>
</feature>
<dbReference type="SUPFAM" id="SSF53822">
    <property type="entry name" value="Periplasmic binding protein-like I"/>
    <property type="match status" value="1"/>
</dbReference>
<dbReference type="KEGG" id="tpla:ElP_61570"/>
<organism evidence="2 3">
    <name type="scientific">Tautonia plasticadhaerens</name>
    <dbReference type="NCBI Taxonomy" id="2527974"/>
    <lineage>
        <taxon>Bacteria</taxon>
        <taxon>Pseudomonadati</taxon>
        <taxon>Planctomycetota</taxon>
        <taxon>Planctomycetia</taxon>
        <taxon>Isosphaerales</taxon>
        <taxon>Isosphaeraceae</taxon>
        <taxon>Tautonia</taxon>
    </lineage>
</organism>
<dbReference type="Proteomes" id="UP000317835">
    <property type="component" value="Chromosome"/>
</dbReference>
<dbReference type="InterPro" id="IPR028082">
    <property type="entry name" value="Peripla_BP_I"/>
</dbReference>
<keyword evidence="3" id="KW-1185">Reference proteome</keyword>
<dbReference type="Gene3D" id="3.40.50.2300">
    <property type="match status" value="2"/>
</dbReference>
<proteinExistence type="predicted"/>
<dbReference type="RefSeq" id="WP_145276529.1">
    <property type="nucleotide sequence ID" value="NZ_CP036426.1"/>
</dbReference>
<reference evidence="2 3" key="1">
    <citation type="submission" date="2019-02" db="EMBL/GenBank/DDBJ databases">
        <title>Deep-cultivation of Planctomycetes and their phenomic and genomic characterization uncovers novel biology.</title>
        <authorList>
            <person name="Wiegand S."/>
            <person name="Jogler M."/>
            <person name="Boedeker C."/>
            <person name="Pinto D."/>
            <person name="Vollmers J."/>
            <person name="Rivas-Marin E."/>
            <person name="Kohn T."/>
            <person name="Peeters S.H."/>
            <person name="Heuer A."/>
            <person name="Rast P."/>
            <person name="Oberbeckmann S."/>
            <person name="Bunk B."/>
            <person name="Jeske O."/>
            <person name="Meyerdierks A."/>
            <person name="Storesund J.E."/>
            <person name="Kallscheuer N."/>
            <person name="Luecker S."/>
            <person name="Lage O.M."/>
            <person name="Pohl T."/>
            <person name="Merkel B.J."/>
            <person name="Hornburger P."/>
            <person name="Mueller R.-W."/>
            <person name="Bruemmer F."/>
            <person name="Labrenz M."/>
            <person name="Spormann A.M."/>
            <person name="Op den Camp H."/>
            <person name="Overmann J."/>
            <person name="Amann R."/>
            <person name="Jetten M.S.M."/>
            <person name="Mascher T."/>
            <person name="Medema M.H."/>
            <person name="Devos D.P."/>
            <person name="Kaster A.-K."/>
            <person name="Ovreas L."/>
            <person name="Rohde M."/>
            <person name="Galperin M.Y."/>
            <person name="Jogler C."/>
        </authorList>
    </citation>
    <scope>NUCLEOTIDE SEQUENCE [LARGE SCALE GENOMIC DNA]</scope>
    <source>
        <strain evidence="2 3">ElP</strain>
    </source>
</reference>
<protein>
    <recommendedName>
        <fullName evidence="4">Leucine-binding protein domain-containing protein</fullName>
    </recommendedName>
</protein>
<dbReference type="EMBL" id="CP036426">
    <property type="protein sequence ID" value="QDV38206.1"/>
    <property type="molecule type" value="Genomic_DNA"/>
</dbReference>
<dbReference type="OrthoDB" id="253459at2"/>
<evidence type="ECO:0000313" key="3">
    <source>
        <dbReference type="Proteomes" id="UP000317835"/>
    </source>
</evidence>
<name>A0A518HBY7_9BACT</name>